<organism evidence="1 2">
    <name type="scientific">Channa argus</name>
    <name type="common">Northern snakehead</name>
    <name type="synonym">Ophicephalus argus</name>
    <dbReference type="NCBI Taxonomy" id="215402"/>
    <lineage>
        <taxon>Eukaryota</taxon>
        <taxon>Metazoa</taxon>
        <taxon>Chordata</taxon>
        <taxon>Craniata</taxon>
        <taxon>Vertebrata</taxon>
        <taxon>Euteleostomi</taxon>
        <taxon>Actinopterygii</taxon>
        <taxon>Neopterygii</taxon>
        <taxon>Teleostei</taxon>
        <taxon>Neoteleostei</taxon>
        <taxon>Acanthomorphata</taxon>
        <taxon>Anabantaria</taxon>
        <taxon>Anabantiformes</taxon>
        <taxon>Channoidei</taxon>
        <taxon>Channidae</taxon>
        <taxon>Channa</taxon>
    </lineage>
</organism>
<dbReference type="AlphaFoldDB" id="A0A6G1QSY7"/>
<accession>A0A6G1QSY7</accession>
<sequence>MVHSVYSHILNSIPPPPPLHLKSSHAALIFVFFFFFPSSPQNQNAHDHHIFSGLSVLLPEM</sequence>
<keyword evidence="2" id="KW-1185">Reference proteome</keyword>
<reference evidence="1 2" key="1">
    <citation type="submission" date="2019-02" db="EMBL/GenBank/DDBJ databases">
        <title>Opniocepnalus argus genome.</title>
        <authorList>
            <person name="Zhou C."/>
            <person name="Xiao S."/>
        </authorList>
    </citation>
    <scope>NUCLEOTIDE SEQUENCE [LARGE SCALE GENOMIC DNA]</scope>
    <source>
        <strain evidence="1">OARG1902GOOAL</strain>
        <tissue evidence="1">Muscle</tissue>
    </source>
</reference>
<reference evidence="2" key="2">
    <citation type="submission" date="2019-02" db="EMBL/GenBank/DDBJ databases">
        <title>Opniocepnalus argus Var Kimnra genome.</title>
        <authorList>
            <person name="Zhou C."/>
            <person name="Xiao S."/>
        </authorList>
    </citation>
    <scope>NUCLEOTIDE SEQUENCE [LARGE SCALE GENOMIC DNA]</scope>
</reference>
<proteinExistence type="predicted"/>
<evidence type="ECO:0000313" key="2">
    <source>
        <dbReference type="Proteomes" id="UP000503349"/>
    </source>
</evidence>
<evidence type="ECO:0000313" key="1">
    <source>
        <dbReference type="EMBL" id="KAF3705328.1"/>
    </source>
</evidence>
<dbReference type="Proteomes" id="UP000503349">
    <property type="component" value="Chromosome 21"/>
</dbReference>
<name>A0A6G1QSY7_CHAAH</name>
<dbReference type="EMBL" id="CM015732">
    <property type="protein sequence ID" value="KAF3705328.1"/>
    <property type="molecule type" value="Genomic_DNA"/>
</dbReference>
<gene>
    <name evidence="1" type="ORF">EXN66_Car021019</name>
</gene>
<protein>
    <submittedName>
        <fullName evidence="1">Uncharacterized protein</fullName>
    </submittedName>
</protein>